<name>A0ABN9XVL2_9DINO</name>
<feature type="compositionally biased region" description="Polar residues" evidence="11">
    <location>
        <begin position="667"/>
        <end position="676"/>
    </location>
</feature>
<evidence type="ECO:0000256" key="5">
    <source>
        <dbReference type="ARBA" id="ARBA00022684"/>
    </source>
</evidence>
<dbReference type="EC" id="6.3.2.2" evidence="3 10"/>
<evidence type="ECO:0000256" key="6">
    <source>
        <dbReference type="ARBA" id="ARBA00022741"/>
    </source>
</evidence>
<evidence type="ECO:0000313" key="13">
    <source>
        <dbReference type="Proteomes" id="UP001189429"/>
    </source>
</evidence>
<dbReference type="Proteomes" id="UP001189429">
    <property type="component" value="Unassembled WGS sequence"/>
</dbReference>
<keyword evidence="13" id="KW-1185">Reference proteome</keyword>
<protein>
    <recommendedName>
        <fullName evidence="3 10">Glutamate--cysteine ligase</fullName>
        <ecNumber evidence="3 10">6.3.2.2</ecNumber>
    </recommendedName>
    <alternativeName>
        <fullName evidence="9 10">Gamma-ECS</fullName>
    </alternativeName>
    <alternativeName>
        <fullName evidence="8 10">Gamma-glutamylcysteine synthetase</fullName>
    </alternativeName>
</protein>
<comment type="similarity">
    <text evidence="2 10">Belongs to the glutamate--cysteine ligase type 3 family.</text>
</comment>
<keyword evidence="6 10" id="KW-0547">Nucleotide-binding</keyword>
<organism evidence="12 13">
    <name type="scientific">Prorocentrum cordatum</name>
    <dbReference type="NCBI Taxonomy" id="2364126"/>
    <lineage>
        <taxon>Eukaryota</taxon>
        <taxon>Sar</taxon>
        <taxon>Alveolata</taxon>
        <taxon>Dinophyceae</taxon>
        <taxon>Prorocentrales</taxon>
        <taxon>Prorocentraceae</taxon>
        <taxon>Prorocentrum</taxon>
    </lineage>
</organism>
<evidence type="ECO:0000256" key="8">
    <source>
        <dbReference type="ARBA" id="ARBA00030585"/>
    </source>
</evidence>
<feature type="region of interest" description="Disordered" evidence="11">
    <location>
        <begin position="703"/>
        <end position="723"/>
    </location>
</feature>
<gene>
    <name evidence="12" type="ORF">PCOR1329_LOCUS79326</name>
</gene>
<feature type="region of interest" description="Disordered" evidence="11">
    <location>
        <begin position="659"/>
        <end position="684"/>
    </location>
</feature>
<dbReference type="PANTHER" id="PTHR11164">
    <property type="entry name" value="GLUTAMATE CYSTEINE LIGASE"/>
    <property type="match status" value="1"/>
</dbReference>
<reference evidence="12" key="1">
    <citation type="submission" date="2023-10" db="EMBL/GenBank/DDBJ databases">
        <authorList>
            <person name="Chen Y."/>
            <person name="Shah S."/>
            <person name="Dougan E. K."/>
            <person name="Thang M."/>
            <person name="Chan C."/>
        </authorList>
    </citation>
    <scope>NUCLEOTIDE SEQUENCE [LARGE SCALE GENOMIC DNA]</scope>
</reference>
<evidence type="ECO:0000256" key="1">
    <source>
        <dbReference type="ARBA" id="ARBA00005006"/>
    </source>
</evidence>
<dbReference type="PANTHER" id="PTHR11164:SF0">
    <property type="entry name" value="GLUTAMATE--CYSTEINE LIGASE CATALYTIC SUBUNIT"/>
    <property type="match status" value="1"/>
</dbReference>
<evidence type="ECO:0000256" key="7">
    <source>
        <dbReference type="ARBA" id="ARBA00022840"/>
    </source>
</evidence>
<comment type="catalytic activity">
    <reaction evidence="10">
        <text>L-cysteine + L-glutamate + ATP = gamma-L-glutamyl-L-cysteine + ADP + phosphate + H(+)</text>
        <dbReference type="Rhea" id="RHEA:13285"/>
        <dbReference type="ChEBI" id="CHEBI:15378"/>
        <dbReference type="ChEBI" id="CHEBI:29985"/>
        <dbReference type="ChEBI" id="CHEBI:30616"/>
        <dbReference type="ChEBI" id="CHEBI:35235"/>
        <dbReference type="ChEBI" id="CHEBI:43474"/>
        <dbReference type="ChEBI" id="CHEBI:58173"/>
        <dbReference type="ChEBI" id="CHEBI:456216"/>
        <dbReference type="EC" id="6.3.2.2"/>
    </reaction>
</comment>
<accession>A0ABN9XVL2</accession>
<evidence type="ECO:0000256" key="9">
    <source>
        <dbReference type="ARBA" id="ARBA00032122"/>
    </source>
</evidence>
<evidence type="ECO:0000256" key="4">
    <source>
        <dbReference type="ARBA" id="ARBA00022598"/>
    </source>
</evidence>
<evidence type="ECO:0000313" key="12">
    <source>
        <dbReference type="EMBL" id="CAK0902838.1"/>
    </source>
</evidence>
<sequence length="723" mass="80492">MGLLKVGKPLLWKDSKEHNNYIRKHGVQQFLKTLDRTVTLSGDHLYYGDEVEYALCKLDPVGRVVKLSLRADEVLAKLREREQTNTQKVGCTWHQEYGSWMVEATPSAPYGGYTSSLLEVEQNMRLRRSRLLSVLEADEIAPTMTVFPLMGCGDFVSPPAPPGGPASSSATVPDACINKHPRFPTLTANIRSRRGSKVDIRVPTYKDEATTEEYATGDCMAFGMGCCCLQVTFQAADVNESRYLYDQMAVIAPIMMALTAATPIFAGRLTANDVRWNIISASVDDRTPAERGLQVECKPDPAMVAGGTRLLSKSRYDSISSYISDYPEDLDKMYHDIPCEVDEETKRQLVEEGVVEPLARHVAHLFTRDPLVAFEGAVTEVDDETSTEHFESINSTNWQSMRWKPPPPPSDNGVHIGWRTEFRPMEVQLTDFENAAFTAVTVLLSRVLLVFNLDVLIPLSKVDENMKRAHQMGAVNAQKFWFRKHVLPYGDCVGCGSIDLPEGDDSEEMTMDEIMNGKGEYFPGLIQLCYAYLEHIACDATSFARIHQYLSLIRRRASGELLTPASWMRKFVLQHPEYKKDSVITPGVAVDLMTACDEIGRGLRPCKELHGDVVIEPVMKEGLYLTPLSSEPSAAARCSLLKKLRARACTEDGAFSKPSAPMVRRCGSQSPRQSPRASVVEPPKFMMGEEIEMTGDTALLEKEARASTQPSETPVAVFEPPLR</sequence>
<evidence type="ECO:0000256" key="2">
    <source>
        <dbReference type="ARBA" id="ARBA00008100"/>
    </source>
</evidence>
<dbReference type="EMBL" id="CAUYUJ010021126">
    <property type="protein sequence ID" value="CAK0902838.1"/>
    <property type="molecule type" value="Genomic_DNA"/>
</dbReference>
<evidence type="ECO:0000256" key="10">
    <source>
        <dbReference type="RuleBase" id="RU367135"/>
    </source>
</evidence>
<dbReference type="Gene3D" id="3.30.590.50">
    <property type="match status" value="2"/>
</dbReference>
<dbReference type="InterPro" id="IPR014746">
    <property type="entry name" value="Gln_synth/guanido_kin_cat_dom"/>
</dbReference>
<dbReference type="Pfam" id="PF03074">
    <property type="entry name" value="GCS"/>
    <property type="match status" value="1"/>
</dbReference>
<keyword evidence="7 10" id="KW-0067">ATP-binding</keyword>
<comment type="caution">
    <text evidence="12">The sequence shown here is derived from an EMBL/GenBank/DDBJ whole genome shotgun (WGS) entry which is preliminary data.</text>
</comment>
<keyword evidence="4 10" id="KW-0436">Ligase</keyword>
<proteinExistence type="inferred from homology"/>
<evidence type="ECO:0000256" key="3">
    <source>
        <dbReference type="ARBA" id="ARBA00012220"/>
    </source>
</evidence>
<evidence type="ECO:0000256" key="11">
    <source>
        <dbReference type="SAM" id="MobiDB-lite"/>
    </source>
</evidence>
<dbReference type="SUPFAM" id="SSF55931">
    <property type="entry name" value="Glutamine synthetase/guanido kinase"/>
    <property type="match status" value="1"/>
</dbReference>
<comment type="pathway">
    <text evidence="1 10">Sulfur metabolism; glutathione biosynthesis; glutathione from L-cysteine and L-glutamate: step 1/2.</text>
</comment>
<keyword evidence="5 10" id="KW-0317">Glutathione biosynthesis</keyword>
<dbReference type="Gene3D" id="1.10.8.960">
    <property type="match status" value="1"/>
</dbReference>
<dbReference type="InterPro" id="IPR004308">
    <property type="entry name" value="GCS"/>
</dbReference>